<dbReference type="Pfam" id="PF13419">
    <property type="entry name" value="HAD_2"/>
    <property type="match status" value="1"/>
</dbReference>
<dbReference type="AlphaFoldDB" id="V6HAC7"/>
<dbReference type="InterPro" id="IPR041492">
    <property type="entry name" value="HAD_2"/>
</dbReference>
<dbReference type="Proteomes" id="UP000018719">
    <property type="component" value="Unassembled WGS sequence"/>
</dbReference>
<evidence type="ECO:0000256" key="2">
    <source>
        <dbReference type="ARBA" id="ARBA00022723"/>
    </source>
</evidence>
<keyword evidence="3 5" id="KW-0378">Hydrolase</keyword>
<gene>
    <name evidence="5" type="ORF">LEP1GSC047_1481</name>
</gene>
<keyword evidence="4" id="KW-0460">Magnesium</keyword>
<protein>
    <submittedName>
        <fullName evidence="5">Haloacid dehalogenase-like hydrolase</fullName>
    </submittedName>
</protein>
<evidence type="ECO:0000313" key="5">
    <source>
        <dbReference type="EMBL" id="EQA35313.1"/>
    </source>
</evidence>
<dbReference type="GO" id="GO:0044281">
    <property type="term" value="P:small molecule metabolic process"/>
    <property type="evidence" value="ECO:0007669"/>
    <property type="project" value="UniProtKB-ARBA"/>
</dbReference>
<dbReference type="InterPro" id="IPR023214">
    <property type="entry name" value="HAD_sf"/>
</dbReference>
<dbReference type="InterPro" id="IPR006439">
    <property type="entry name" value="HAD-SF_hydro_IA"/>
</dbReference>
<dbReference type="GO" id="GO:0046872">
    <property type="term" value="F:metal ion binding"/>
    <property type="evidence" value="ECO:0007669"/>
    <property type="project" value="UniProtKB-KW"/>
</dbReference>
<evidence type="ECO:0000256" key="1">
    <source>
        <dbReference type="ARBA" id="ARBA00001946"/>
    </source>
</evidence>
<reference evidence="5 6" key="1">
    <citation type="submission" date="2013-05" db="EMBL/GenBank/DDBJ databases">
        <authorList>
            <person name="Harkins D.M."/>
            <person name="Durkin A.S."/>
            <person name="Brinkac L.M."/>
            <person name="Haft D.H."/>
            <person name="Selengut J.D."/>
            <person name="Sanka R."/>
            <person name="DePew J."/>
            <person name="Purushe J."/>
            <person name="Hartskeerl R.A."/>
            <person name="Ahmed A."/>
            <person name="van der Linden H."/>
            <person name="Goris M.G.A."/>
            <person name="Vinetz J.M."/>
            <person name="Sutton G.G."/>
            <person name="Nierman W.C."/>
            <person name="Fouts D.E."/>
        </authorList>
    </citation>
    <scope>NUCLEOTIDE SEQUENCE [LARGE SCALE GENOMIC DNA]</scope>
    <source>
        <strain evidence="5 6">10</strain>
    </source>
</reference>
<organism evidence="5 6">
    <name type="scientific">Leptospira inadai serovar Lyme str. 10</name>
    <dbReference type="NCBI Taxonomy" id="1049790"/>
    <lineage>
        <taxon>Bacteria</taxon>
        <taxon>Pseudomonadati</taxon>
        <taxon>Spirochaetota</taxon>
        <taxon>Spirochaetia</taxon>
        <taxon>Leptospirales</taxon>
        <taxon>Leptospiraceae</taxon>
        <taxon>Leptospira</taxon>
    </lineage>
</organism>
<accession>V6HAC7</accession>
<dbReference type="EMBL" id="AHMM02000025">
    <property type="protein sequence ID" value="EQA35313.1"/>
    <property type="molecule type" value="Genomic_DNA"/>
</dbReference>
<sequence length="278" mass="32480">MQGKERKFPDCPWHLIRSVKISRMALLLDLDNTLFDSVGIYEATIKGLEKNAREFGFKNSDQFRRFYNAARSETKRDLPKSPTNQLRILYFKKMSESLFGRTEPKWVLQLEATYFRYFLNGIKEWKLKNKKDFDKILRLLTQIAESRDIILLTNENLRTQILKLTVLFPKSFPYKLMTSQEAGAEKPARIIFEKAMEFDSRKNRSTYMIGDSFEGDIEGALQFGIDAIYIRSIFRNKKAGNIIMEKKIHKLGEYWESPSLEAGLNFILSLDSGRVITQ</sequence>
<name>V6HAC7_9LEPT</name>
<keyword evidence="2" id="KW-0479">Metal-binding</keyword>
<dbReference type="RefSeq" id="WP_010416339.1">
    <property type="nucleotide sequence ID" value="NZ_AHMM02000025.1"/>
</dbReference>
<dbReference type="NCBIfam" id="TIGR01549">
    <property type="entry name" value="HAD-SF-IA-v1"/>
    <property type="match status" value="1"/>
</dbReference>
<dbReference type="InterPro" id="IPR036412">
    <property type="entry name" value="HAD-like_sf"/>
</dbReference>
<dbReference type="SFLD" id="SFLDG01129">
    <property type="entry name" value="C1.5:_HAD__Beta-PGM__Phosphata"/>
    <property type="match status" value="1"/>
</dbReference>
<dbReference type="STRING" id="1049790.LEP1GSC047_1481"/>
<dbReference type="Gene3D" id="1.20.120.710">
    <property type="entry name" value="Haloacid dehalogenase hydrolase-like domain"/>
    <property type="match status" value="1"/>
</dbReference>
<proteinExistence type="predicted"/>
<comment type="cofactor">
    <cofactor evidence="1">
        <name>Mg(2+)</name>
        <dbReference type="ChEBI" id="CHEBI:18420"/>
    </cofactor>
</comment>
<dbReference type="SUPFAM" id="SSF56784">
    <property type="entry name" value="HAD-like"/>
    <property type="match status" value="1"/>
</dbReference>
<dbReference type="SFLD" id="SFLDS00003">
    <property type="entry name" value="Haloacid_Dehalogenase"/>
    <property type="match status" value="1"/>
</dbReference>
<dbReference type="GO" id="GO:0016791">
    <property type="term" value="F:phosphatase activity"/>
    <property type="evidence" value="ECO:0007669"/>
    <property type="project" value="TreeGrafter"/>
</dbReference>
<evidence type="ECO:0000313" key="6">
    <source>
        <dbReference type="Proteomes" id="UP000018719"/>
    </source>
</evidence>
<comment type="caution">
    <text evidence="5">The sequence shown here is derived from an EMBL/GenBank/DDBJ whole genome shotgun (WGS) entry which is preliminary data.</text>
</comment>
<dbReference type="PANTHER" id="PTHR46470:SF2">
    <property type="entry name" value="GLYCERALDEHYDE 3-PHOSPHATE PHOSPHATASE"/>
    <property type="match status" value="1"/>
</dbReference>
<dbReference type="PANTHER" id="PTHR46470">
    <property type="entry name" value="N-ACYLNEURAMINATE-9-PHOSPHATASE"/>
    <property type="match status" value="1"/>
</dbReference>
<evidence type="ECO:0000256" key="4">
    <source>
        <dbReference type="ARBA" id="ARBA00022842"/>
    </source>
</evidence>
<evidence type="ECO:0000256" key="3">
    <source>
        <dbReference type="ARBA" id="ARBA00022801"/>
    </source>
</evidence>
<dbReference type="Gene3D" id="3.40.50.1000">
    <property type="entry name" value="HAD superfamily/HAD-like"/>
    <property type="match status" value="1"/>
</dbReference>
<dbReference type="InterPro" id="IPR051400">
    <property type="entry name" value="HAD-like_hydrolase"/>
</dbReference>